<dbReference type="SUPFAM" id="SSF103473">
    <property type="entry name" value="MFS general substrate transporter"/>
    <property type="match status" value="1"/>
</dbReference>
<dbReference type="Gene3D" id="1.20.1250.20">
    <property type="entry name" value="MFS general substrate transporter like domains"/>
    <property type="match status" value="1"/>
</dbReference>
<feature type="transmembrane region" description="Helical" evidence="1">
    <location>
        <begin position="164"/>
        <end position="186"/>
    </location>
</feature>
<feature type="transmembrane region" description="Helical" evidence="1">
    <location>
        <begin position="207"/>
        <end position="229"/>
    </location>
</feature>
<accession>A0A7M2GP06</accession>
<feature type="transmembrane region" description="Helical" evidence="1">
    <location>
        <begin position="99"/>
        <end position="121"/>
    </location>
</feature>
<feature type="transmembrane region" description="Helical" evidence="1">
    <location>
        <begin position="333"/>
        <end position="353"/>
    </location>
</feature>
<feature type="transmembrane region" description="Helical" evidence="1">
    <location>
        <begin position="50"/>
        <end position="70"/>
    </location>
</feature>
<keyword evidence="1" id="KW-1133">Transmembrane helix</keyword>
<keyword evidence="1" id="KW-0812">Transmembrane</keyword>
<feature type="transmembrane region" description="Helical" evidence="1">
    <location>
        <begin position="12"/>
        <end position="38"/>
    </location>
</feature>
<geneLocation type="plasmid" evidence="2 3">
    <name>p1</name>
</geneLocation>
<proteinExistence type="predicted"/>
<evidence type="ECO:0000256" key="1">
    <source>
        <dbReference type="SAM" id="Phobius"/>
    </source>
</evidence>
<dbReference type="Proteomes" id="UP000593663">
    <property type="component" value="Plasmid p1"/>
</dbReference>
<gene>
    <name evidence="2" type="ORF">H5V43_21550</name>
</gene>
<evidence type="ECO:0000313" key="3">
    <source>
        <dbReference type="Proteomes" id="UP000593663"/>
    </source>
</evidence>
<sequence length="393" mass="40672">MKSGLGEHPRTTLAIACTLYALSLILIDVAPFFVGMYVDSLRISLSQAGFVQTIDQAGGVVGAMLGFILMPRAPWRSLILGASIVATIANAVTGLADSYLMLCLIRFASGLSVVLLTTICACIMARATVPDRAFGAGMAISLLLSAAAIWLLDALRADIGHGAALSSGALWIGAAVLLSLLLPADLRGGTGDPGISDREGTRLDTIAFGKIALVGLLLFAVGANIVSGFTERVGLTNGLTSAEVANAAAFSYILSIVAVLIPTIVGVAGGRLKWIALTTLLFFGAIWALHDSTTVFSYTIAFAAYLSAWGLGLTYYMSLVADNDPDEKFTRMIYIMNVAAQAIGPAIGAMLVAKGSLNIVLLVAPFPAAAAFAMIAIFAARRPSDAARVPVAS</sequence>
<feature type="transmembrane region" description="Helical" evidence="1">
    <location>
        <begin position="274"/>
        <end position="290"/>
    </location>
</feature>
<dbReference type="KEGG" id="sbar:H5V43_21550"/>
<organism evidence="2 3">
    <name type="scientific">Sphingobium fuliginis (strain ATCC 27551)</name>
    <dbReference type="NCBI Taxonomy" id="336203"/>
    <lineage>
        <taxon>Bacteria</taxon>
        <taxon>Pseudomonadati</taxon>
        <taxon>Pseudomonadota</taxon>
        <taxon>Alphaproteobacteria</taxon>
        <taxon>Sphingomonadales</taxon>
        <taxon>Sphingomonadaceae</taxon>
        <taxon>Sphingobium</taxon>
    </lineage>
</organism>
<dbReference type="RefSeq" id="WP_128830667.1">
    <property type="nucleotide sequence ID" value="NZ_BATN01000007.1"/>
</dbReference>
<feature type="transmembrane region" description="Helical" evidence="1">
    <location>
        <begin position="77"/>
        <end position="93"/>
    </location>
</feature>
<feature type="transmembrane region" description="Helical" evidence="1">
    <location>
        <begin position="296"/>
        <end position="321"/>
    </location>
</feature>
<dbReference type="AlphaFoldDB" id="A0A7M2GP06"/>
<keyword evidence="1" id="KW-0472">Membrane</keyword>
<feature type="transmembrane region" description="Helical" evidence="1">
    <location>
        <begin position="249"/>
        <end position="267"/>
    </location>
</feature>
<reference evidence="3" key="1">
    <citation type="submission" date="2020-08" db="EMBL/GenBank/DDBJ databases">
        <title>Complete genome sequence of Sphingobium barthaii strain KK22, a high-molecular-weight polycyclic aromatic hydrocarbon-degrading soil bacterium.</title>
        <authorList>
            <person name="Mori J.F."/>
            <person name="Kanaly R.A."/>
        </authorList>
    </citation>
    <scope>NUCLEOTIDE SEQUENCE [LARGE SCALE GENOMIC DNA]</scope>
    <source>
        <strain evidence="3">KK22</strain>
        <plasmid evidence="3">p1</plasmid>
    </source>
</reference>
<feature type="transmembrane region" description="Helical" evidence="1">
    <location>
        <begin position="133"/>
        <end position="152"/>
    </location>
</feature>
<keyword evidence="2" id="KW-0614">Plasmid</keyword>
<protein>
    <recommendedName>
        <fullName evidence="4">MFS transporter</fullName>
    </recommendedName>
</protein>
<evidence type="ECO:0000313" key="2">
    <source>
        <dbReference type="EMBL" id="QOT74470.1"/>
    </source>
</evidence>
<dbReference type="EMBL" id="CP060037">
    <property type="protein sequence ID" value="QOT74470.1"/>
    <property type="molecule type" value="Genomic_DNA"/>
</dbReference>
<dbReference type="InterPro" id="IPR036259">
    <property type="entry name" value="MFS_trans_sf"/>
</dbReference>
<name>A0A7M2GP06_SPHSA</name>
<feature type="transmembrane region" description="Helical" evidence="1">
    <location>
        <begin position="359"/>
        <end position="380"/>
    </location>
</feature>
<evidence type="ECO:0008006" key="4">
    <source>
        <dbReference type="Google" id="ProtNLM"/>
    </source>
</evidence>